<evidence type="ECO:0000313" key="3">
    <source>
        <dbReference type="Proteomes" id="UP000076128"/>
    </source>
</evidence>
<dbReference type="AlphaFoldDB" id="A0A159Z1P6"/>
<evidence type="ECO:0000256" key="1">
    <source>
        <dbReference type="ARBA" id="ARBA00022679"/>
    </source>
</evidence>
<dbReference type="GO" id="GO:0008410">
    <property type="term" value="F:CoA-transferase activity"/>
    <property type="evidence" value="ECO:0007669"/>
    <property type="project" value="TreeGrafter"/>
</dbReference>
<sequence length="367" mass="38828">MVRPLEGIKVVAIEQAVAAPFATVRLADAGAEVIKIERAEGDFARGYDTAAQGQSSYFVWLNRGKTSVTLDLASPEGKGELARLLGEADVFVQNLKRGALARLGFSLERLKEDFPGLVTCSITGYGEEGPLADRKAYDLLIQAESGLCSITGGPGEPARVGISVVDIATGATSYAAILEALLRREKTGKGAAISVSMFDVIADWLTVPLLNHEGGRSPRRVGMAHPSIAPYGVFTAQDGNQILIAIQSDREWANLSEIFLGRSDLISDPRFATNTARVSNRAATDAAVAAGFATRSGPEAIAALQRADVALANVNDMAGLSAHPHLRRITVETPNGPVSYPAPAPVWRGETRCYGPVPSLNSPRPLD</sequence>
<dbReference type="Pfam" id="PF02515">
    <property type="entry name" value="CoA_transf_3"/>
    <property type="match status" value="1"/>
</dbReference>
<dbReference type="InterPro" id="IPR044855">
    <property type="entry name" value="CoA-Trfase_III_dom3_sf"/>
</dbReference>
<reference evidence="2 3" key="1">
    <citation type="submission" date="2015-09" db="EMBL/GenBank/DDBJ databases">
        <title>Complete genome sequence of Defluviimonas alba cai42t isolated from an oilfield in Xinjiang.</title>
        <authorList>
            <person name="Geng S."/>
            <person name="Pan X."/>
            <person name="Wu X."/>
        </authorList>
    </citation>
    <scope>NUCLEOTIDE SEQUENCE [LARGE SCALE GENOMIC DNA]</scope>
    <source>
        <strain evidence="3">cai42</strain>
    </source>
</reference>
<keyword evidence="3" id="KW-1185">Reference proteome</keyword>
<evidence type="ECO:0000313" key="2">
    <source>
        <dbReference type="EMBL" id="AMY68861.1"/>
    </source>
</evidence>
<proteinExistence type="predicted"/>
<dbReference type="EMBL" id="CP012661">
    <property type="protein sequence ID" value="AMY68861.1"/>
    <property type="molecule type" value="Genomic_DNA"/>
</dbReference>
<dbReference type="InterPro" id="IPR023606">
    <property type="entry name" value="CoA-Trfase_III_dom_1_sf"/>
</dbReference>
<keyword evidence="1" id="KW-0808">Transferase</keyword>
<gene>
    <name evidence="2" type="ORF">AKL17_1609</name>
</gene>
<organism evidence="2 3">
    <name type="scientific">Frigidibacter mobilis</name>
    <dbReference type="NCBI Taxonomy" id="1335048"/>
    <lineage>
        <taxon>Bacteria</taxon>
        <taxon>Pseudomonadati</taxon>
        <taxon>Pseudomonadota</taxon>
        <taxon>Alphaproteobacteria</taxon>
        <taxon>Rhodobacterales</taxon>
        <taxon>Paracoccaceae</taxon>
        <taxon>Frigidibacter</taxon>
    </lineage>
</organism>
<dbReference type="PANTHER" id="PTHR48207:SF3">
    <property type="entry name" value="SUCCINATE--HYDROXYMETHYLGLUTARATE COA-TRANSFERASE"/>
    <property type="match status" value="1"/>
</dbReference>
<dbReference type="Gene3D" id="3.40.50.10540">
    <property type="entry name" value="Crotonobetainyl-coa:carnitine coa-transferase, domain 1"/>
    <property type="match status" value="1"/>
</dbReference>
<protein>
    <submittedName>
        <fullName evidence="2">L-carnitine dehydratase/bile acid-inducible protein F</fullName>
    </submittedName>
</protein>
<dbReference type="PANTHER" id="PTHR48207">
    <property type="entry name" value="SUCCINATE--HYDROXYMETHYLGLUTARATE COA-TRANSFERASE"/>
    <property type="match status" value="1"/>
</dbReference>
<dbReference type="KEGG" id="daa:AKL17_1609"/>
<dbReference type="STRING" id="1335048.AKL17_1609"/>
<dbReference type="InterPro" id="IPR003673">
    <property type="entry name" value="CoA-Trfase_fam_III"/>
</dbReference>
<name>A0A159Z1P6_9RHOB</name>
<dbReference type="SUPFAM" id="SSF89796">
    <property type="entry name" value="CoA-transferase family III (CaiB/BaiF)"/>
    <property type="match status" value="1"/>
</dbReference>
<dbReference type="PATRIC" id="fig|1335048.3.peg.1674"/>
<dbReference type="RefSeq" id="WP_066812034.1">
    <property type="nucleotide sequence ID" value="NZ_CP012661.1"/>
</dbReference>
<dbReference type="OrthoDB" id="7208981at2"/>
<dbReference type="Proteomes" id="UP000076128">
    <property type="component" value="Chromosome"/>
</dbReference>
<accession>A0A159Z1P6</accession>
<dbReference type="InterPro" id="IPR050483">
    <property type="entry name" value="CoA-transferase_III_domain"/>
</dbReference>
<dbReference type="Gene3D" id="3.30.1540.10">
    <property type="entry name" value="formyl-coa transferase, domain 3"/>
    <property type="match status" value="1"/>
</dbReference>